<dbReference type="HOGENOM" id="CLU_511449_0_0_1"/>
<feature type="region of interest" description="Disordered" evidence="2">
    <location>
        <begin position="159"/>
        <end position="185"/>
    </location>
</feature>
<protein>
    <submittedName>
        <fullName evidence="3">Uncharacterized protein</fullName>
    </submittedName>
</protein>
<dbReference type="RefSeq" id="XP_001016104.1">
    <property type="nucleotide sequence ID" value="XM_001016104.1"/>
</dbReference>
<sequence length="533" mass="61826">MGCIISLCKKKQIQAPESEVASIHHESYGDINELSGSTPKGYSYFNIDYRNENYFYTMQRYEELKSNLSQIINENVNNKLTREDAEPILDQLRIKFQNYKNQIQEERRRYTKYVKEFNYPQKISEIHSEHDIEKSGATQAEVKTLTITPAERAERIQAFQGTNQSSKTNAYHSINDQNGAKQSAIDQNSHKFDDLQQQSTPIKNIKAQSNATEFNENLQNNRQSNRKSNFDDSKNLTKDKKAEDSFDDECQISEMLQKNLLFTDTNQNPLNVAKRRQTEKLGSIKNGESSQEESSNENNASQKKNFDLINKSNTISSSAPLEQQLKHQNILKNFQCEKINLLKPKQIIIDIQQGTLITTPSGLNLNFKILVQSKQYSTVQMPDNELKFFQAFQINLNDNEDLFKVQLFQGDKEFSSPQTFQISELTDQKIHIKNIHFKLDKSNVYVAILIMRVQYIHNLHSIQKYWIDETDARIKQIDQIKNFISSRKIKNTNNNAHNTSQNTLNNIQTLLTNEFNSHSEDGSSYFDNQFYAK</sequence>
<gene>
    <name evidence="3" type="ORF">TTHERM_00881500</name>
</gene>
<feature type="compositionally biased region" description="Basic and acidic residues" evidence="2">
    <location>
        <begin position="228"/>
        <end position="244"/>
    </location>
</feature>
<keyword evidence="4" id="KW-1185">Reference proteome</keyword>
<dbReference type="InParanoid" id="Q23GY8"/>
<dbReference type="KEGG" id="tet:TTHERM_00881500"/>
<reference evidence="4" key="1">
    <citation type="journal article" date="2006" name="PLoS Biol.">
        <title>Macronuclear genome sequence of the ciliate Tetrahymena thermophila, a model eukaryote.</title>
        <authorList>
            <person name="Eisen J.A."/>
            <person name="Coyne R.S."/>
            <person name="Wu M."/>
            <person name="Wu D."/>
            <person name="Thiagarajan M."/>
            <person name="Wortman J.R."/>
            <person name="Badger J.H."/>
            <person name="Ren Q."/>
            <person name="Amedeo P."/>
            <person name="Jones K.M."/>
            <person name="Tallon L.J."/>
            <person name="Delcher A.L."/>
            <person name="Salzberg S.L."/>
            <person name="Silva J.C."/>
            <person name="Haas B.J."/>
            <person name="Majoros W.H."/>
            <person name="Farzad M."/>
            <person name="Carlton J.M."/>
            <person name="Smith R.K. Jr."/>
            <person name="Garg J."/>
            <person name="Pearlman R.E."/>
            <person name="Karrer K.M."/>
            <person name="Sun L."/>
            <person name="Manning G."/>
            <person name="Elde N.C."/>
            <person name="Turkewitz A.P."/>
            <person name="Asai D.J."/>
            <person name="Wilkes D.E."/>
            <person name="Wang Y."/>
            <person name="Cai H."/>
            <person name="Collins K."/>
            <person name="Stewart B.A."/>
            <person name="Lee S.R."/>
            <person name="Wilamowska K."/>
            <person name="Weinberg Z."/>
            <person name="Ruzzo W.L."/>
            <person name="Wloga D."/>
            <person name="Gaertig J."/>
            <person name="Frankel J."/>
            <person name="Tsao C.-C."/>
            <person name="Gorovsky M.A."/>
            <person name="Keeling P.J."/>
            <person name="Waller R.F."/>
            <person name="Patron N.J."/>
            <person name="Cherry J.M."/>
            <person name="Stover N.A."/>
            <person name="Krieger C.J."/>
            <person name="del Toro C."/>
            <person name="Ryder H.F."/>
            <person name="Williamson S.C."/>
            <person name="Barbeau R.A."/>
            <person name="Hamilton E.P."/>
            <person name="Orias E."/>
        </authorList>
    </citation>
    <scope>NUCLEOTIDE SEQUENCE [LARGE SCALE GENOMIC DNA]</scope>
    <source>
        <strain evidence="4">SB210</strain>
    </source>
</reference>
<keyword evidence="1" id="KW-0175">Coiled coil</keyword>
<evidence type="ECO:0000313" key="4">
    <source>
        <dbReference type="Proteomes" id="UP000009168"/>
    </source>
</evidence>
<dbReference type="AlphaFoldDB" id="Q23GY8"/>
<feature type="region of interest" description="Disordered" evidence="2">
    <location>
        <begin position="276"/>
        <end position="303"/>
    </location>
</feature>
<dbReference type="EMBL" id="GG662702">
    <property type="protein sequence ID" value="EAR95859.1"/>
    <property type="molecule type" value="Genomic_DNA"/>
</dbReference>
<evidence type="ECO:0000256" key="2">
    <source>
        <dbReference type="SAM" id="MobiDB-lite"/>
    </source>
</evidence>
<dbReference type="Proteomes" id="UP000009168">
    <property type="component" value="Unassembled WGS sequence"/>
</dbReference>
<feature type="region of interest" description="Disordered" evidence="2">
    <location>
        <begin position="218"/>
        <end position="245"/>
    </location>
</feature>
<proteinExistence type="predicted"/>
<feature type="compositionally biased region" description="Polar residues" evidence="2">
    <location>
        <begin position="218"/>
        <end position="227"/>
    </location>
</feature>
<dbReference type="GeneID" id="7838616"/>
<evidence type="ECO:0000256" key="1">
    <source>
        <dbReference type="SAM" id="Coils"/>
    </source>
</evidence>
<name>Q23GY8_TETTS</name>
<evidence type="ECO:0000313" key="3">
    <source>
        <dbReference type="EMBL" id="EAR95859.1"/>
    </source>
</evidence>
<organism evidence="3 4">
    <name type="scientific">Tetrahymena thermophila (strain SB210)</name>
    <dbReference type="NCBI Taxonomy" id="312017"/>
    <lineage>
        <taxon>Eukaryota</taxon>
        <taxon>Sar</taxon>
        <taxon>Alveolata</taxon>
        <taxon>Ciliophora</taxon>
        <taxon>Intramacronucleata</taxon>
        <taxon>Oligohymenophorea</taxon>
        <taxon>Hymenostomatida</taxon>
        <taxon>Tetrahymenina</taxon>
        <taxon>Tetrahymenidae</taxon>
        <taxon>Tetrahymena</taxon>
    </lineage>
</organism>
<feature type="coiled-coil region" evidence="1">
    <location>
        <begin position="89"/>
        <end position="116"/>
    </location>
</feature>
<accession>Q23GY8</accession>